<gene>
    <name evidence="6" type="ORF">A1Q2_03641</name>
</gene>
<dbReference type="InParanoid" id="K1WLK3"/>
<protein>
    <submittedName>
        <fullName evidence="6">Translation initiation factor</fullName>
    </submittedName>
</protein>
<dbReference type="HOGENOM" id="CLU_026663_0_3_1"/>
<dbReference type="InterPro" id="IPR045196">
    <property type="entry name" value="IF2/IF5"/>
</dbReference>
<dbReference type="InterPro" id="IPR002735">
    <property type="entry name" value="Transl_init_fac_IF2/IF5_dom"/>
</dbReference>
<dbReference type="Gene3D" id="3.30.30.170">
    <property type="match status" value="1"/>
</dbReference>
<dbReference type="GO" id="GO:0001731">
    <property type="term" value="P:formation of translation preinitiation complex"/>
    <property type="evidence" value="ECO:0007669"/>
    <property type="project" value="TreeGrafter"/>
</dbReference>
<feature type="compositionally biased region" description="Pro residues" evidence="4">
    <location>
        <begin position="46"/>
        <end position="55"/>
    </location>
</feature>
<dbReference type="SMART" id="SM00653">
    <property type="entry name" value="eIF2B_5"/>
    <property type="match status" value="1"/>
</dbReference>
<name>K1WLK3_TRIAC</name>
<dbReference type="SUPFAM" id="SSF100966">
    <property type="entry name" value="Translation initiation factor 2 beta, aIF2beta, N-terminal domain"/>
    <property type="match status" value="1"/>
</dbReference>
<dbReference type="PANTHER" id="PTHR23001:SF3">
    <property type="entry name" value="EUKARYOTIC TRANSLATION INITIATION FACTOR 2 SUBUNIT 2"/>
    <property type="match status" value="1"/>
</dbReference>
<organism evidence="6 7">
    <name type="scientific">Trichosporon asahii var. asahii (strain CBS 8904)</name>
    <name type="common">Yeast</name>
    <dbReference type="NCBI Taxonomy" id="1220162"/>
    <lineage>
        <taxon>Eukaryota</taxon>
        <taxon>Fungi</taxon>
        <taxon>Dikarya</taxon>
        <taxon>Basidiomycota</taxon>
        <taxon>Agaricomycotina</taxon>
        <taxon>Tremellomycetes</taxon>
        <taxon>Trichosporonales</taxon>
        <taxon>Trichosporonaceae</taxon>
        <taxon>Trichosporon</taxon>
    </lineage>
</organism>
<feature type="region of interest" description="Disordered" evidence="4">
    <location>
        <begin position="135"/>
        <end position="184"/>
    </location>
</feature>
<dbReference type="GO" id="GO:0005850">
    <property type="term" value="C:eukaryotic translation initiation factor 2 complex"/>
    <property type="evidence" value="ECO:0007669"/>
    <property type="project" value="TreeGrafter"/>
</dbReference>
<dbReference type="Proteomes" id="UP000006757">
    <property type="component" value="Unassembled WGS sequence"/>
</dbReference>
<comment type="similarity">
    <text evidence="1">Belongs to the eIF-2-beta/eIF-5 family.</text>
</comment>
<dbReference type="GO" id="GO:0031369">
    <property type="term" value="F:translation initiation factor binding"/>
    <property type="evidence" value="ECO:0007669"/>
    <property type="project" value="TreeGrafter"/>
</dbReference>
<feature type="domain" description="Translation initiation factor IF2/IF5" evidence="5">
    <location>
        <begin position="294"/>
        <end position="403"/>
    </location>
</feature>
<dbReference type="FunFam" id="3.30.30.170:FF:000001">
    <property type="entry name" value="Eukaryotic translation initiation factor 2 subunit"/>
    <property type="match status" value="1"/>
</dbReference>
<reference evidence="6 7" key="1">
    <citation type="journal article" date="2012" name="Eukaryot. Cell">
        <title>Genome sequence of the Trichosporon asahii environmental strain CBS 8904.</title>
        <authorList>
            <person name="Yang R.Y."/>
            <person name="Li H.T."/>
            <person name="Zhu H."/>
            <person name="Zhou G.P."/>
            <person name="Wang M."/>
            <person name="Wang L."/>
        </authorList>
    </citation>
    <scope>NUCLEOTIDE SEQUENCE [LARGE SCALE GENOMIC DNA]</scope>
    <source>
        <strain evidence="6 7">CBS 8904</strain>
    </source>
</reference>
<sequence length="424" mass="46174">MWHPTGTQLSITVQRDQIDHMAPSSSTQAELTDSLLCSKPHRLDIPAPPPPPPPSACSSPHPSSNTCNKRAGTTPSTPPINTFRTPPPFPPLPQYSAFPPFSLIHSKLTITVADPVIDSFAGMKKKKKKVALDLDNEAPAPAAEAPAASSSSAPAEDAPAPAAAAASDEKPAEEGDMFADLKKKKKKSKKDIPLDLDNAESPAATGDDVPIVKKKKKKPAADFAKELDELEAEKNEEEGGDFGDDVFKTSGEGAGAEGGVDPWVAEGRDPSYNELLKRFFTLLHVNNPELAGEKRRFTIVPPQVTREGTKKTSFANFVDICRRLHRQPEHVLMFLYAELGTQGSMDGAQRLVLRGRFNQKQIENVLRKYIVEYVTCKICRSPDTLLGKENRLYFLTCESCGSRRSVQAIKSGFQAQVGRRPKAP</sequence>
<feature type="compositionally biased region" description="Polar residues" evidence="4">
    <location>
        <begin position="65"/>
        <end position="75"/>
    </location>
</feature>
<dbReference type="Pfam" id="PF01873">
    <property type="entry name" value="eIF-5_eIF-2B"/>
    <property type="match status" value="1"/>
</dbReference>
<dbReference type="SUPFAM" id="SSF75689">
    <property type="entry name" value="Zinc-binding domain of translation initiation factor 2 beta"/>
    <property type="match status" value="1"/>
</dbReference>
<dbReference type="STRING" id="1220162.K1WLK3"/>
<accession>K1WLK3</accession>
<evidence type="ECO:0000256" key="1">
    <source>
        <dbReference type="ARBA" id="ARBA00010397"/>
    </source>
</evidence>
<evidence type="ECO:0000259" key="5">
    <source>
        <dbReference type="SMART" id="SM00653"/>
    </source>
</evidence>
<evidence type="ECO:0000313" key="6">
    <source>
        <dbReference type="EMBL" id="EKD02089.1"/>
    </source>
</evidence>
<feature type="compositionally biased region" description="Low complexity" evidence="4">
    <location>
        <begin position="137"/>
        <end position="166"/>
    </location>
</feature>
<dbReference type="InterPro" id="IPR016189">
    <property type="entry name" value="Transl_init_fac_IF2/IF5_N"/>
</dbReference>
<dbReference type="AlphaFoldDB" id="K1WLK3"/>
<dbReference type="eggNOG" id="KOG2768">
    <property type="taxonomic scope" value="Eukaryota"/>
</dbReference>
<dbReference type="GO" id="GO:0003743">
    <property type="term" value="F:translation initiation factor activity"/>
    <property type="evidence" value="ECO:0007669"/>
    <property type="project" value="UniProtKB-KW"/>
</dbReference>
<dbReference type="InterPro" id="IPR016190">
    <property type="entry name" value="Transl_init_fac_IF2/IF5_Zn-bd"/>
</dbReference>
<dbReference type="EMBL" id="AMBO01000298">
    <property type="protein sequence ID" value="EKD02089.1"/>
    <property type="molecule type" value="Genomic_DNA"/>
</dbReference>
<evidence type="ECO:0000256" key="3">
    <source>
        <dbReference type="ARBA" id="ARBA00022917"/>
    </source>
</evidence>
<dbReference type="PANTHER" id="PTHR23001">
    <property type="entry name" value="EUKARYOTIC TRANSLATION INITIATION FACTOR"/>
    <property type="match status" value="1"/>
</dbReference>
<keyword evidence="7" id="KW-1185">Reference proteome</keyword>
<proteinExistence type="inferred from homology"/>
<evidence type="ECO:0000256" key="2">
    <source>
        <dbReference type="ARBA" id="ARBA00022540"/>
    </source>
</evidence>
<keyword evidence="2 6" id="KW-0396">Initiation factor</keyword>
<dbReference type="OrthoDB" id="10255414at2759"/>
<evidence type="ECO:0000313" key="7">
    <source>
        <dbReference type="Proteomes" id="UP000006757"/>
    </source>
</evidence>
<feature type="region of interest" description="Disordered" evidence="4">
    <location>
        <begin position="38"/>
        <end position="88"/>
    </location>
</feature>
<dbReference type="OMA" id="QTGPTWE"/>
<keyword evidence="3" id="KW-0648">Protein biosynthesis</keyword>
<comment type="caution">
    <text evidence="6">The sequence shown here is derived from an EMBL/GenBank/DDBJ whole genome shotgun (WGS) entry which is preliminary data.</text>
</comment>
<dbReference type="GO" id="GO:0003729">
    <property type="term" value="F:mRNA binding"/>
    <property type="evidence" value="ECO:0007669"/>
    <property type="project" value="TreeGrafter"/>
</dbReference>
<evidence type="ECO:0000256" key="4">
    <source>
        <dbReference type="SAM" id="MobiDB-lite"/>
    </source>
</evidence>